<gene>
    <name evidence="3" type="ORF">DL89DRAFT_255243</name>
</gene>
<dbReference type="OrthoDB" id="5551269at2759"/>
<dbReference type="GeneID" id="63801976"/>
<dbReference type="RefSeq" id="XP_040746444.1">
    <property type="nucleotide sequence ID" value="XM_040885328.1"/>
</dbReference>
<keyword evidence="2" id="KW-0732">Signal</keyword>
<evidence type="ECO:0000313" key="3">
    <source>
        <dbReference type="EMBL" id="ORX73104.1"/>
    </source>
</evidence>
<evidence type="ECO:0000256" key="1">
    <source>
        <dbReference type="SAM" id="MobiDB-lite"/>
    </source>
</evidence>
<organism evidence="3 4">
    <name type="scientific">Linderina pennispora</name>
    <dbReference type="NCBI Taxonomy" id="61395"/>
    <lineage>
        <taxon>Eukaryota</taxon>
        <taxon>Fungi</taxon>
        <taxon>Fungi incertae sedis</taxon>
        <taxon>Zoopagomycota</taxon>
        <taxon>Kickxellomycotina</taxon>
        <taxon>Kickxellomycetes</taxon>
        <taxon>Kickxellales</taxon>
        <taxon>Kickxellaceae</taxon>
        <taxon>Linderina</taxon>
    </lineage>
</organism>
<name>A0A1Y1WJ25_9FUNG</name>
<feature type="signal peptide" evidence="2">
    <location>
        <begin position="1"/>
        <end position="19"/>
    </location>
</feature>
<dbReference type="EMBL" id="MCFD01000002">
    <property type="protein sequence ID" value="ORX73104.1"/>
    <property type="molecule type" value="Genomic_DNA"/>
</dbReference>
<reference evidence="3 4" key="1">
    <citation type="submission" date="2016-07" db="EMBL/GenBank/DDBJ databases">
        <title>Pervasive Adenine N6-methylation of Active Genes in Fungi.</title>
        <authorList>
            <consortium name="DOE Joint Genome Institute"/>
            <person name="Mondo S.J."/>
            <person name="Dannebaum R.O."/>
            <person name="Kuo R.C."/>
            <person name="Labutti K."/>
            <person name="Haridas S."/>
            <person name="Kuo A."/>
            <person name="Salamov A."/>
            <person name="Ahrendt S.R."/>
            <person name="Lipzen A."/>
            <person name="Sullivan W."/>
            <person name="Andreopoulos W.B."/>
            <person name="Clum A."/>
            <person name="Lindquist E."/>
            <person name="Daum C."/>
            <person name="Ramamoorthy G.K."/>
            <person name="Gryganskyi A."/>
            <person name="Culley D."/>
            <person name="Magnuson J.K."/>
            <person name="James T.Y."/>
            <person name="O'Malley M.A."/>
            <person name="Stajich J.E."/>
            <person name="Spatafora J.W."/>
            <person name="Visel A."/>
            <person name="Grigoriev I.V."/>
        </authorList>
    </citation>
    <scope>NUCLEOTIDE SEQUENCE [LARGE SCALE GENOMIC DNA]</scope>
    <source>
        <strain evidence="3 4">ATCC 12442</strain>
    </source>
</reference>
<protein>
    <submittedName>
        <fullName evidence="3">Uncharacterized protein</fullName>
    </submittedName>
</protein>
<dbReference type="AlphaFoldDB" id="A0A1Y1WJ25"/>
<feature type="chain" id="PRO_5012643696" evidence="2">
    <location>
        <begin position="20"/>
        <end position="191"/>
    </location>
</feature>
<dbReference type="Proteomes" id="UP000193922">
    <property type="component" value="Unassembled WGS sequence"/>
</dbReference>
<feature type="compositionally biased region" description="Low complexity" evidence="1">
    <location>
        <begin position="164"/>
        <end position="173"/>
    </location>
</feature>
<accession>A0A1Y1WJ25</accession>
<comment type="caution">
    <text evidence="3">The sequence shown here is derived from an EMBL/GenBank/DDBJ whole genome shotgun (WGS) entry which is preliminary data.</text>
</comment>
<sequence>MKLFSLPLLGTAFAGLCHADIIFSVASVDNWDSYLDVLSSAWPSLYPRLNLALASASIQVPAEYNHLTSLLSLTGTVPATYDESWASAFVQHAQEIGPTTIVASAIPGADQDPVMQPTAVETSDANGAVTATVTPTAYPTIVVAINGNVERQGHNAQSAEESKTTSSTSGAGSRVVGGATALAGIAVAMMF</sequence>
<evidence type="ECO:0000313" key="4">
    <source>
        <dbReference type="Proteomes" id="UP000193922"/>
    </source>
</evidence>
<evidence type="ECO:0000256" key="2">
    <source>
        <dbReference type="SAM" id="SignalP"/>
    </source>
</evidence>
<keyword evidence="4" id="KW-1185">Reference proteome</keyword>
<proteinExistence type="predicted"/>
<feature type="region of interest" description="Disordered" evidence="1">
    <location>
        <begin position="152"/>
        <end position="173"/>
    </location>
</feature>